<gene>
    <name evidence="3" type="ORF">QO011_004060</name>
</gene>
<dbReference type="InterPro" id="IPR036188">
    <property type="entry name" value="FAD/NAD-bd_sf"/>
</dbReference>
<evidence type="ECO:0000259" key="2">
    <source>
        <dbReference type="Pfam" id="PF01266"/>
    </source>
</evidence>
<protein>
    <submittedName>
        <fullName evidence="3">Glycine/D-amino acid oxidase-like deaminating enzyme</fullName>
    </submittedName>
</protein>
<reference evidence="3 4" key="1">
    <citation type="submission" date="2023-07" db="EMBL/GenBank/DDBJ databases">
        <title>Genomic Encyclopedia of Type Strains, Phase IV (KMG-IV): sequencing the most valuable type-strain genomes for metagenomic binning, comparative biology and taxonomic classification.</title>
        <authorList>
            <person name="Goeker M."/>
        </authorList>
    </citation>
    <scope>NUCLEOTIDE SEQUENCE [LARGE SCALE GENOMIC DNA]</scope>
    <source>
        <strain evidence="3 4">DSM 19619</strain>
    </source>
</reference>
<organism evidence="3 4">
    <name type="scientific">Labrys wisconsinensis</name>
    <dbReference type="NCBI Taxonomy" id="425677"/>
    <lineage>
        <taxon>Bacteria</taxon>
        <taxon>Pseudomonadati</taxon>
        <taxon>Pseudomonadota</taxon>
        <taxon>Alphaproteobacteria</taxon>
        <taxon>Hyphomicrobiales</taxon>
        <taxon>Xanthobacteraceae</taxon>
        <taxon>Labrys</taxon>
    </lineage>
</organism>
<dbReference type="Pfam" id="PF01266">
    <property type="entry name" value="DAO"/>
    <property type="match status" value="1"/>
</dbReference>
<dbReference type="Proteomes" id="UP001242480">
    <property type="component" value="Unassembled WGS sequence"/>
</dbReference>
<dbReference type="RefSeq" id="WP_307275548.1">
    <property type="nucleotide sequence ID" value="NZ_JAUSVX010000007.1"/>
</dbReference>
<sequence length="359" mass="37766">MDIAIVGAGVVGSSMAFHLARAGASVTVYEATRPGAGASGCSFACINALAKRPRFYFEEHRDARRYLQELLRDLDASHLLHLGGTVRWAAGAGEQAQLEGLAGEVANWGETVQWLSARAFAQVEPDLAIPATADVLLLPDEGWLDLLRFSALLLRAAANAGADVRWPDPVVALEPRGGQIHVTSSMESRAFDCAVLAGGPWMSDLSVLGVRAVPVTVEPGLLITTSPLAVDLRHVVYAGAIHVRSDGSGRLMAGSAAIGIDDAPALMSGLGEIVPICRRLAPESVRIGLRAVPRDGLPIVGHLPDEPRIYVASMHSGANLAAHVTRFAAAEILQQQASGALQHYRPERFAADPGLVAGN</sequence>
<evidence type="ECO:0000313" key="4">
    <source>
        <dbReference type="Proteomes" id="UP001242480"/>
    </source>
</evidence>
<dbReference type="PRINTS" id="PR00411">
    <property type="entry name" value="PNDRDTASEI"/>
</dbReference>
<name>A0ABU0J9V0_9HYPH</name>
<dbReference type="InterPro" id="IPR006076">
    <property type="entry name" value="FAD-dep_OxRdtase"/>
</dbReference>
<comment type="caution">
    <text evidence="3">The sequence shown here is derived from an EMBL/GenBank/DDBJ whole genome shotgun (WGS) entry which is preliminary data.</text>
</comment>
<evidence type="ECO:0000313" key="3">
    <source>
        <dbReference type="EMBL" id="MDQ0471041.1"/>
    </source>
</evidence>
<evidence type="ECO:0000256" key="1">
    <source>
        <dbReference type="ARBA" id="ARBA00023002"/>
    </source>
</evidence>
<accession>A0ABU0J9V0</accession>
<dbReference type="Gene3D" id="3.30.9.10">
    <property type="entry name" value="D-Amino Acid Oxidase, subunit A, domain 2"/>
    <property type="match status" value="1"/>
</dbReference>
<dbReference type="SUPFAM" id="SSF51905">
    <property type="entry name" value="FAD/NAD(P)-binding domain"/>
    <property type="match status" value="1"/>
</dbReference>
<feature type="domain" description="FAD dependent oxidoreductase" evidence="2">
    <location>
        <begin position="2"/>
        <end position="320"/>
    </location>
</feature>
<keyword evidence="4" id="KW-1185">Reference proteome</keyword>
<dbReference type="EMBL" id="JAUSVX010000007">
    <property type="protein sequence ID" value="MDQ0471041.1"/>
    <property type="molecule type" value="Genomic_DNA"/>
</dbReference>
<proteinExistence type="predicted"/>
<dbReference type="PANTHER" id="PTHR13847:SF289">
    <property type="entry name" value="GLYCINE OXIDASE"/>
    <property type="match status" value="1"/>
</dbReference>
<keyword evidence="1" id="KW-0560">Oxidoreductase</keyword>
<dbReference type="Gene3D" id="3.50.50.60">
    <property type="entry name" value="FAD/NAD(P)-binding domain"/>
    <property type="match status" value="1"/>
</dbReference>
<dbReference type="PANTHER" id="PTHR13847">
    <property type="entry name" value="SARCOSINE DEHYDROGENASE-RELATED"/>
    <property type="match status" value="1"/>
</dbReference>